<feature type="region of interest" description="Disordered" evidence="1">
    <location>
        <begin position="1"/>
        <end position="29"/>
    </location>
</feature>
<gene>
    <name evidence="2" type="ORF">SDC9_19876</name>
</gene>
<sequence>MNGDVPGRHPTLLPDHPGGSLLPRSRPDELSAPAAIEQRAIRVPLLVGRVVGSDFLPPPTADFEDHHQPRFPIGADVAPIDDQRLFSRLPVDLSRDPDPDFIRIKQRFREQWREGCAIPLSYLPCA</sequence>
<evidence type="ECO:0000256" key="1">
    <source>
        <dbReference type="SAM" id="MobiDB-lite"/>
    </source>
</evidence>
<comment type="caution">
    <text evidence="2">The sequence shown here is derived from an EMBL/GenBank/DDBJ whole genome shotgun (WGS) entry which is preliminary data.</text>
</comment>
<reference evidence="2" key="1">
    <citation type="submission" date="2019-08" db="EMBL/GenBank/DDBJ databases">
        <authorList>
            <person name="Kucharzyk K."/>
            <person name="Murdoch R.W."/>
            <person name="Higgins S."/>
            <person name="Loffler F."/>
        </authorList>
    </citation>
    <scope>NUCLEOTIDE SEQUENCE</scope>
</reference>
<dbReference type="EMBL" id="VSSQ01000078">
    <property type="protein sequence ID" value="MPL74067.1"/>
    <property type="molecule type" value="Genomic_DNA"/>
</dbReference>
<organism evidence="2">
    <name type="scientific">bioreactor metagenome</name>
    <dbReference type="NCBI Taxonomy" id="1076179"/>
    <lineage>
        <taxon>unclassified sequences</taxon>
        <taxon>metagenomes</taxon>
        <taxon>ecological metagenomes</taxon>
    </lineage>
</organism>
<proteinExistence type="predicted"/>
<name>A0A644U574_9ZZZZ</name>
<accession>A0A644U574</accession>
<evidence type="ECO:0000313" key="2">
    <source>
        <dbReference type="EMBL" id="MPL74067.1"/>
    </source>
</evidence>
<protein>
    <submittedName>
        <fullName evidence="2">Uncharacterized protein</fullName>
    </submittedName>
</protein>
<dbReference type="AlphaFoldDB" id="A0A644U574"/>